<accession>A0A5B6VV45</accession>
<dbReference type="OrthoDB" id="1300414at2759"/>
<protein>
    <submittedName>
        <fullName evidence="1">Alcohol-forming fatty acyl-CoA reductase-like</fullName>
    </submittedName>
</protein>
<proteinExistence type="predicted"/>
<keyword evidence="2" id="KW-1185">Reference proteome</keyword>
<dbReference type="AlphaFoldDB" id="A0A5B6VV45"/>
<evidence type="ECO:0000313" key="1">
    <source>
        <dbReference type="EMBL" id="KAA3473369.1"/>
    </source>
</evidence>
<evidence type="ECO:0000313" key="2">
    <source>
        <dbReference type="Proteomes" id="UP000325315"/>
    </source>
</evidence>
<sequence length="92" mass="10498">MARRREDRDDTDVIVGSTHSYIANIVSIKLNIAVEYTTSRISMVSPLDRVSLYCAFKRVTLRTEENCKIAMIAEQRDYLANVIYALVAEKLV</sequence>
<gene>
    <name evidence="1" type="ORF">EPI10_023750</name>
</gene>
<dbReference type="EMBL" id="SMMG02000005">
    <property type="protein sequence ID" value="KAA3473369.1"/>
    <property type="molecule type" value="Genomic_DNA"/>
</dbReference>
<dbReference type="Proteomes" id="UP000325315">
    <property type="component" value="Unassembled WGS sequence"/>
</dbReference>
<comment type="caution">
    <text evidence="1">The sequence shown here is derived from an EMBL/GenBank/DDBJ whole genome shotgun (WGS) entry which is preliminary data.</text>
</comment>
<name>A0A5B6VV45_9ROSI</name>
<organism evidence="1 2">
    <name type="scientific">Gossypium australe</name>
    <dbReference type="NCBI Taxonomy" id="47621"/>
    <lineage>
        <taxon>Eukaryota</taxon>
        <taxon>Viridiplantae</taxon>
        <taxon>Streptophyta</taxon>
        <taxon>Embryophyta</taxon>
        <taxon>Tracheophyta</taxon>
        <taxon>Spermatophyta</taxon>
        <taxon>Magnoliopsida</taxon>
        <taxon>eudicotyledons</taxon>
        <taxon>Gunneridae</taxon>
        <taxon>Pentapetalae</taxon>
        <taxon>rosids</taxon>
        <taxon>malvids</taxon>
        <taxon>Malvales</taxon>
        <taxon>Malvaceae</taxon>
        <taxon>Malvoideae</taxon>
        <taxon>Gossypium</taxon>
    </lineage>
</organism>
<reference evidence="2" key="1">
    <citation type="journal article" date="2019" name="Plant Biotechnol. J.">
        <title>Genome sequencing of the Australian wild diploid species Gossypium australe highlights disease resistance and delayed gland morphogenesis.</title>
        <authorList>
            <person name="Cai Y."/>
            <person name="Cai X."/>
            <person name="Wang Q."/>
            <person name="Wang P."/>
            <person name="Zhang Y."/>
            <person name="Cai C."/>
            <person name="Xu Y."/>
            <person name="Wang K."/>
            <person name="Zhou Z."/>
            <person name="Wang C."/>
            <person name="Geng S."/>
            <person name="Li B."/>
            <person name="Dong Q."/>
            <person name="Hou Y."/>
            <person name="Wang H."/>
            <person name="Ai P."/>
            <person name="Liu Z."/>
            <person name="Yi F."/>
            <person name="Sun M."/>
            <person name="An G."/>
            <person name="Cheng J."/>
            <person name="Zhang Y."/>
            <person name="Shi Q."/>
            <person name="Xie Y."/>
            <person name="Shi X."/>
            <person name="Chang Y."/>
            <person name="Huang F."/>
            <person name="Chen Y."/>
            <person name="Hong S."/>
            <person name="Mi L."/>
            <person name="Sun Q."/>
            <person name="Zhang L."/>
            <person name="Zhou B."/>
            <person name="Peng R."/>
            <person name="Zhang X."/>
            <person name="Liu F."/>
        </authorList>
    </citation>
    <scope>NUCLEOTIDE SEQUENCE [LARGE SCALE GENOMIC DNA]</scope>
    <source>
        <strain evidence="2">cv. PA1801</strain>
    </source>
</reference>